<dbReference type="KEGG" id="taw:EI545_18925"/>
<dbReference type="Gene3D" id="3.50.50.60">
    <property type="entry name" value="FAD/NAD(P)-binding domain"/>
    <property type="match status" value="2"/>
</dbReference>
<dbReference type="PANTHER" id="PTHR43734:SF7">
    <property type="entry name" value="4,4'-DIAPONEUROSPORENE OXYGENASE"/>
    <property type="match status" value="1"/>
</dbReference>
<comment type="similarity">
    <text evidence="2 5">Belongs to the carotenoid/retinoid oxidoreductase family.</text>
</comment>
<dbReference type="PRINTS" id="PR00411">
    <property type="entry name" value="PNDRDTASEI"/>
</dbReference>
<keyword evidence="9" id="KW-1185">Reference proteome</keyword>
<sequence>MDSHSPNVIVIGAGMGGLAAAIRLAAAGSAVTLVEAAATPGGKMRTLPSPAGPVDAGPTVLTLRQVFDDLFALAGERLEDHLTLLPQTVLARHWWEGGSRLDLTGDPAIDAAAIATFAGDREGAAFRRFDRLAQGLHQAFDAPVMQAPGPQLAAILRATLARPALWPALLPGLSLAGLLRRQFRDPRLVQLFARYATYVGGRPTHAPGVLALIWRAEAAGVWAVEGGMHRLALALADLAKRLGVTLRLSTPARRIVRQGGRVTGVQLQDGITLPCAACVFAGDPAALAAGHLGEGLGAAVPARSTTPRSLSAWVWSFAARVEGPLAADLIHHNVFFSSDPKAEFGPLAKGDMPLAPTLYICAEDRAAGAVPTGPERFEIIINAPPGRPDHPEDFARCHARTFQRLRQMGLTFTPEPGPAGLTTPAMLDRLFPGSDGSIYGRSPEGTFAAFARPQARTALPGLYLAGGGAHPGAGVPMAALSGKHAAAAVMADLKMGDLTSRSMLPQTAMPGGTLTGSQTTARAPSR</sequence>
<feature type="domain" description="Amine oxidase" evidence="7">
    <location>
        <begin position="15"/>
        <end position="490"/>
    </location>
</feature>
<dbReference type="NCBIfam" id="TIGR02734">
    <property type="entry name" value="crtI_fam"/>
    <property type="match status" value="1"/>
</dbReference>
<dbReference type="InterPro" id="IPR014105">
    <property type="entry name" value="Carotenoid/retinoid_OxRdtase"/>
</dbReference>
<gene>
    <name evidence="8" type="primary">crtI</name>
    <name evidence="8" type="ORF">EI545_18925</name>
</gene>
<dbReference type="AlphaFoldDB" id="A0A3S8UAX8"/>
<evidence type="ECO:0000313" key="9">
    <source>
        <dbReference type="Proteomes" id="UP000282002"/>
    </source>
</evidence>
<dbReference type="OrthoDB" id="9774675at2"/>
<dbReference type="InterPro" id="IPR036188">
    <property type="entry name" value="FAD/NAD-bd_sf"/>
</dbReference>
<evidence type="ECO:0000256" key="4">
    <source>
        <dbReference type="ARBA" id="ARBA00023002"/>
    </source>
</evidence>
<dbReference type="GO" id="GO:0016627">
    <property type="term" value="F:oxidoreductase activity, acting on the CH-CH group of donors"/>
    <property type="evidence" value="ECO:0007669"/>
    <property type="project" value="UniProtKB-ARBA"/>
</dbReference>
<proteinExistence type="inferred from homology"/>
<dbReference type="InterPro" id="IPR008150">
    <property type="entry name" value="Phytoene_DH_bac_CS"/>
</dbReference>
<dbReference type="InterPro" id="IPR002937">
    <property type="entry name" value="Amino_oxidase"/>
</dbReference>
<evidence type="ECO:0000256" key="1">
    <source>
        <dbReference type="ARBA" id="ARBA00004829"/>
    </source>
</evidence>
<dbReference type="Proteomes" id="UP000282002">
    <property type="component" value="Chromosome"/>
</dbReference>
<comment type="pathway">
    <text evidence="1 5">Carotenoid biosynthesis.</text>
</comment>
<evidence type="ECO:0000313" key="8">
    <source>
        <dbReference type="EMBL" id="AZL60709.1"/>
    </source>
</evidence>
<dbReference type="Pfam" id="PF01593">
    <property type="entry name" value="Amino_oxidase"/>
    <property type="match status" value="1"/>
</dbReference>
<dbReference type="PROSITE" id="PS00982">
    <property type="entry name" value="PHYTOENE_DH"/>
    <property type="match status" value="1"/>
</dbReference>
<protein>
    <submittedName>
        <fullName evidence="8">Phytoene desaturase</fullName>
    </submittedName>
</protein>
<evidence type="ECO:0000256" key="3">
    <source>
        <dbReference type="ARBA" id="ARBA00022746"/>
    </source>
</evidence>
<evidence type="ECO:0000256" key="6">
    <source>
        <dbReference type="SAM" id="MobiDB-lite"/>
    </source>
</evidence>
<keyword evidence="4 5" id="KW-0560">Oxidoreductase</keyword>
<feature type="region of interest" description="Disordered" evidence="6">
    <location>
        <begin position="504"/>
        <end position="526"/>
    </location>
</feature>
<evidence type="ECO:0000256" key="2">
    <source>
        <dbReference type="ARBA" id="ARBA00006046"/>
    </source>
</evidence>
<dbReference type="NCBIfam" id="NF045637">
    <property type="entry name" value="carotdesatCrtDProt"/>
    <property type="match status" value="1"/>
</dbReference>
<dbReference type="GO" id="GO:0016117">
    <property type="term" value="P:carotenoid biosynthetic process"/>
    <property type="evidence" value="ECO:0007669"/>
    <property type="project" value="UniProtKB-KW"/>
</dbReference>
<dbReference type="EMBL" id="CP034328">
    <property type="protein sequence ID" value="AZL60709.1"/>
    <property type="molecule type" value="Genomic_DNA"/>
</dbReference>
<keyword evidence="3 5" id="KW-0125">Carotenoid biosynthesis</keyword>
<organism evidence="8 9">
    <name type="scientific">Tabrizicola piscis</name>
    <dbReference type="NCBI Taxonomy" id="2494374"/>
    <lineage>
        <taxon>Bacteria</taxon>
        <taxon>Pseudomonadati</taxon>
        <taxon>Pseudomonadota</taxon>
        <taxon>Alphaproteobacteria</taxon>
        <taxon>Rhodobacterales</taxon>
        <taxon>Paracoccaceae</taxon>
        <taxon>Tabrizicola</taxon>
    </lineage>
</organism>
<dbReference type="SUPFAM" id="SSF51905">
    <property type="entry name" value="FAD/NAD(P)-binding domain"/>
    <property type="match status" value="1"/>
</dbReference>
<evidence type="ECO:0000256" key="5">
    <source>
        <dbReference type="RuleBase" id="RU362075"/>
    </source>
</evidence>
<evidence type="ECO:0000259" key="7">
    <source>
        <dbReference type="Pfam" id="PF01593"/>
    </source>
</evidence>
<dbReference type="InterPro" id="IPR054841">
    <property type="entry name" value="carotdesatCrtD"/>
</dbReference>
<dbReference type="RefSeq" id="WP_125326921.1">
    <property type="nucleotide sequence ID" value="NZ_CP034328.1"/>
</dbReference>
<reference evidence="8 9" key="1">
    <citation type="submission" date="2018-12" db="EMBL/GenBank/DDBJ databases">
        <title>Complete genome sequencing of Tabrizicola sp. K13M18.</title>
        <authorList>
            <person name="Bae J.-W."/>
        </authorList>
    </citation>
    <scope>NUCLEOTIDE SEQUENCE [LARGE SCALE GENOMIC DNA]</scope>
    <source>
        <strain evidence="8 9">K13M18</strain>
    </source>
</reference>
<feature type="compositionally biased region" description="Polar residues" evidence="6">
    <location>
        <begin position="515"/>
        <end position="526"/>
    </location>
</feature>
<name>A0A3S8UAX8_9RHOB</name>
<accession>A0A3S8UAX8</accession>
<dbReference type="PANTHER" id="PTHR43734">
    <property type="entry name" value="PHYTOENE DESATURASE"/>
    <property type="match status" value="1"/>
</dbReference>